<dbReference type="InterPro" id="IPR018356">
    <property type="entry name" value="Tscrpt_reg_HTH_DeoR_CS"/>
</dbReference>
<dbReference type="PANTHER" id="PTHR30363">
    <property type="entry name" value="HTH-TYPE TRANSCRIPTIONAL REGULATOR SRLR-RELATED"/>
    <property type="match status" value="1"/>
</dbReference>
<dbReference type="Proteomes" id="UP001200334">
    <property type="component" value="Unassembled WGS sequence"/>
</dbReference>
<evidence type="ECO:0000256" key="3">
    <source>
        <dbReference type="ARBA" id="ARBA00023015"/>
    </source>
</evidence>
<dbReference type="SMART" id="SM00420">
    <property type="entry name" value="HTH_DEOR"/>
    <property type="match status" value="1"/>
</dbReference>
<comment type="function">
    <text evidence="6">Repressor of the lactose catabolism operon. Galactose-6-phosphate is the inducer.</text>
</comment>
<dbReference type="InterPro" id="IPR036388">
    <property type="entry name" value="WH-like_DNA-bd_sf"/>
</dbReference>
<dbReference type="Gene3D" id="1.10.10.10">
    <property type="entry name" value="Winged helix-like DNA-binding domain superfamily/Winged helix DNA-binding domain"/>
    <property type="match status" value="1"/>
</dbReference>
<keyword evidence="3" id="KW-0805">Transcription regulation</keyword>
<evidence type="ECO:0000313" key="10">
    <source>
        <dbReference type="Proteomes" id="UP001200334"/>
    </source>
</evidence>
<evidence type="ECO:0000256" key="6">
    <source>
        <dbReference type="ARBA" id="ARBA00024937"/>
    </source>
</evidence>
<gene>
    <name evidence="8" type="ORF">DQL93_02465</name>
    <name evidence="9" type="ORF">LOB85_04560</name>
</gene>
<dbReference type="Pfam" id="PF08220">
    <property type="entry name" value="HTH_DeoR"/>
    <property type="match status" value="1"/>
</dbReference>
<dbReference type="EMBL" id="JAJNUY010000014">
    <property type="protein sequence ID" value="MCD5563420.1"/>
    <property type="molecule type" value="Genomic_DNA"/>
</dbReference>
<protein>
    <recommendedName>
        <fullName evidence="1">Lactose phosphotransferase system repressor</fullName>
    </recommendedName>
</protein>
<accession>A0A061CIJ0</accession>
<dbReference type="PROSITE" id="PS51000">
    <property type="entry name" value="HTH_DEOR_2"/>
    <property type="match status" value="1"/>
</dbReference>
<dbReference type="PRINTS" id="PR00037">
    <property type="entry name" value="HTHLACR"/>
</dbReference>
<evidence type="ECO:0000256" key="5">
    <source>
        <dbReference type="ARBA" id="ARBA00023163"/>
    </source>
</evidence>
<dbReference type="InterPro" id="IPR001034">
    <property type="entry name" value="DeoR_HTH"/>
</dbReference>
<keyword evidence="5" id="KW-0804">Transcription</keyword>
<dbReference type="InterPro" id="IPR014036">
    <property type="entry name" value="DeoR-like_C"/>
</dbReference>
<dbReference type="SUPFAM" id="SSF46785">
    <property type="entry name" value="Winged helix' DNA-binding domain"/>
    <property type="match status" value="1"/>
</dbReference>
<name>A0A061CIJ0_LACDL</name>
<evidence type="ECO:0000313" key="8">
    <source>
        <dbReference type="EMBL" id="AZA15576.1"/>
    </source>
</evidence>
<keyword evidence="4 9" id="KW-0238">DNA-binding</keyword>
<dbReference type="GO" id="GO:0003677">
    <property type="term" value="F:DNA binding"/>
    <property type="evidence" value="ECO:0007669"/>
    <property type="project" value="UniProtKB-KW"/>
</dbReference>
<dbReference type="Pfam" id="PF00455">
    <property type="entry name" value="DeoRC"/>
    <property type="match status" value="1"/>
</dbReference>
<reference evidence="9 10" key="2">
    <citation type="submission" date="2021-12" db="EMBL/GenBank/DDBJ databases">
        <title>Antimicrobial susceptibility of Lactobacillus delbrueckii subsp. lactis obtained from milk products and other habitats.</title>
        <authorList>
            <person name="Shani N."/>
        </authorList>
    </citation>
    <scope>NUCLEOTIDE SEQUENCE [LARGE SCALE GENOMIC DNA]</scope>
    <source>
        <strain evidence="9 10">FAM 21755</strain>
    </source>
</reference>
<dbReference type="GO" id="GO:0003700">
    <property type="term" value="F:DNA-binding transcription factor activity"/>
    <property type="evidence" value="ECO:0007669"/>
    <property type="project" value="InterPro"/>
</dbReference>
<dbReference type="InterPro" id="IPR036390">
    <property type="entry name" value="WH_DNA-bd_sf"/>
</dbReference>
<dbReference type="PANTHER" id="PTHR30363:SF4">
    <property type="entry name" value="GLYCEROL-3-PHOSPHATE REGULON REPRESSOR"/>
    <property type="match status" value="1"/>
</dbReference>
<dbReference type="InterPro" id="IPR037171">
    <property type="entry name" value="NagB/RpiA_transferase-like"/>
</dbReference>
<dbReference type="PROSITE" id="PS00894">
    <property type="entry name" value="HTH_DEOR_1"/>
    <property type="match status" value="1"/>
</dbReference>
<organism evidence="8">
    <name type="scientific">Lactobacillus delbrueckii subsp. lactis</name>
    <dbReference type="NCBI Taxonomy" id="29397"/>
    <lineage>
        <taxon>Bacteria</taxon>
        <taxon>Bacillati</taxon>
        <taxon>Bacillota</taxon>
        <taxon>Bacilli</taxon>
        <taxon>Lactobacillales</taxon>
        <taxon>Lactobacillaceae</taxon>
        <taxon>Lactobacillus</taxon>
    </lineage>
</organism>
<dbReference type="Gene3D" id="3.40.50.1360">
    <property type="match status" value="1"/>
</dbReference>
<evidence type="ECO:0000256" key="4">
    <source>
        <dbReference type="ARBA" id="ARBA00023125"/>
    </source>
</evidence>
<evidence type="ECO:0000256" key="1">
    <source>
        <dbReference type="ARBA" id="ARBA00021390"/>
    </source>
</evidence>
<sequence>MLKRERLDQIMIAVTKQGYVSVADLAKALNVSEMTIRRDLDELSKSGKVIRLHGGVQAISSQNQIEQNFQEKREIHIQEKQEIAKVAASLVNDNETIYVGPGTTLEFMVACLNQENLRIVTNSLPIFEMARSNPRNYKLVLVGGSYRRVSGSFYGALSNNELDSMNYDKAFVGVNGISDAALLTADIEEGQTQSIGLNNSQKRILVADMYKFNHRDFYQFYSLYDIDELVTNEQISPDVLEYYRQYTSIRTRIEE</sequence>
<proteinExistence type="predicted"/>
<dbReference type="InterPro" id="IPR050313">
    <property type="entry name" value="Carb_Metab_HTH_regulators"/>
</dbReference>
<evidence type="ECO:0000313" key="9">
    <source>
        <dbReference type="EMBL" id="MCD5563420.1"/>
    </source>
</evidence>
<dbReference type="SUPFAM" id="SSF100950">
    <property type="entry name" value="NagB/RpiA/CoA transferase-like"/>
    <property type="match status" value="1"/>
</dbReference>
<evidence type="ECO:0000259" key="7">
    <source>
        <dbReference type="PROSITE" id="PS51000"/>
    </source>
</evidence>
<evidence type="ECO:0000256" key="2">
    <source>
        <dbReference type="ARBA" id="ARBA00022491"/>
    </source>
</evidence>
<keyword evidence="2" id="KW-0678">Repressor</keyword>
<dbReference type="SMART" id="SM01134">
    <property type="entry name" value="DeoRC"/>
    <property type="match status" value="1"/>
</dbReference>
<dbReference type="RefSeq" id="WP_003615882.1">
    <property type="nucleotide sequence ID" value="NZ_CP046131.1"/>
</dbReference>
<dbReference type="EMBL" id="CP031023">
    <property type="protein sequence ID" value="AZA15576.1"/>
    <property type="molecule type" value="Genomic_DNA"/>
</dbReference>
<feature type="domain" description="HTH deoR-type" evidence="7">
    <location>
        <begin position="3"/>
        <end position="58"/>
    </location>
</feature>
<reference evidence="8" key="1">
    <citation type="submission" date="2018-07" db="EMBL/GenBank/DDBJ databases">
        <authorList>
            <person name="Somerville V."/>
        </authorList>
    </citation>
    <scope>NUCLEOTIDE SEQUENCE</scope>
    <source>
        <strain evidence="8">NWC_2_2</strain>
    </source>
</reference>
<dbReference type="AlphaFoldDB" id="A0A061CIJ0"/>